<dbReference type="AlphaFoldDB" id="A0A5B6W2V0"/>
<dbReference type="OrthoDB" id="1001981at2759"/>
<name>A0A5B6W2V0_9ROSI</name>
<comment type="caution">
    <text evidence="1">The sequence shown here is derived from an EMBL/GenBank/DDBJ whole genome shotgun (WGS) entry which is preliminary data.</text>
</comment>
<organism evidence="1 2">
    <name type="scientific">Gossypium australe</name>
    <dbReference type="NCBI Taxonomy" id="47621"/>
    <lineage>
        <taxon>Eukaryota</taxon>
        <taxon>Viridiplantae</taxon>
        <taxon>Streptophyta</taxon>
        <taxon>Embryophyta</taxon>
        <taxon>Tracheophyta</taxon>
        <taxon>Spermatophyta</taxon>
        <taxon>Magnoliopsida</taxon>
        <taxon>eudicotyledons</taxon>
        <taxon>Gunneridae</taxon>
        <taxon>Pentapetalae</taxon>
        <taxon>rosids</taxon>
        <taxon>malvids</taxon>
        <taxon>Malvales</taxon>
        <taxon>Malvaceae</taxon>
        <taxon>Malvoideae</taxon>
        <taxon>Gossypium</taxon>
    </lineage>
</organism>
<dbReference type="Proteomes" id="UP000325315">
    <property type="component" value="Unassembled WGS sequence"/>
</dbReference>
<reference evidence="1" key="1">
    <citation type="submission" date="2019-08" db="EMBL/GenBank/DDBJ databases">
        <authorList>
            <person name="Liu F."/>
        </authorList>
    </citation>
    <scope>NUCLEOTIDE SEQUENCE [LARGE SCALE GENOMIC DNA]</scope>
    <source>
        <strain evidence="1">PA1801</strain>
        <tissue evidence="1">Leaf</tissue>
    </source>
</reference>
<keyword evidence="2" id="KW-1185">Reference proteome</keyword>
<gene>
    <name evidence="1" type="ORF">EPI10_025613</name>
</gene>
<protein>
    <submittedName>
        <fullName evidence="1">LIMR family protein</fullName>
    </submittedName>
</protein>
<evidence type="ECO:0000313" key="1">
    <source>
        <dbReference type="EMBL" id="KAA3475432.1"/>
    </source>
</evidence>
<sequence length="128" mass="14520">MKASTDWKEIQIRFYDYLAGLESKKFGNSELPTRISAWGNDKIKMLFSKARGFQATPKSKGKLVALTEDEPQQKPLEEYPKAKYLVEVKSSLNTVQRQMSTLLEGTSKVDVVFEALMTQVTAVKDLVR</sequence>
<accession>A0A5B6W2V0</accession>
<dbReference type="EMBL" id="SMMG02000005">
    <property type="protein sequence ID" value="KAA3475432.1"/>
    <property type="molecule type" value="Genomic_DNA"/>
</dbReference>
<proteinExistence type="predicted"/>
<evidence type="ECO:0000313" key="2">
    <source>
        <dbReference type="Proteomes" id="UP000325315"/>
    </source>
</evidence>